<dbReference type="InterPro" id="IPR026869">
    <property type="entry name" value="EgtC-like"/>
</dbReference>
<dbReference type="InterPro" id="IPR029055">
    <property type="entry name" value="Ntn_hydrolases_N"/>
</dbReference>
<dbReference type="Pfam" id="PF13230">
    <property type="entry name" value="GATase_4"/>
    <property type="match status" value="1"/>
</dbReference>
<gene>
    <name evidence="3" type="ORF">BPSY_1488</name>
</gene>
<dbReference type="EMBL" id="JGZI01000010">
    <property type="protein sequence ID" value="KFI81082.1"/>
    <property type="molecule type" value="Genomic_DNA"/>
</dbReference>
<dbReference type="SUPFAM" id="SSF56235">
    <property type="entry name" value="N-terminal nucleophile aminohydrolases (Ntn hydrolases)"/>
    <property type="match status" value="1"/>
</dbReference>
<dbReference type="PANTHER" id="PTHR42824">
    <property type="entry name" value="GLUTAMINE AMIDOTRANSFERASE"/>
    <property type="match status" value="1"/>
</dbReference>
<evidence type="ECO:0000313" key="3">
    <source>
        <dbReference type="EMBL" id="KFI81082.1"/>
    </source>
</evidence>
<reference evidence="3 4" key="1">
    <citation type="submission" date="2014-03" db="EMBL/GenBank/DDBJ databases">
        <title>Genomics of Bifidobacteria.</title>
        <authorList>
            <person name="Ventura M."/>
            <person name="Milani C."/>
            <person name="Lugli G.A."/>
        </authorList>
    </citation>
    <scope>NUCLEOTIDE SEQUENCE [LARGE SCALE GENOMIC DNA]</scope>
    <source>
        <strain evidence="3 4">LMG 21775</strain>
    </source>
</reference>
<dbReference type="InterPro" id="IPR017932">
    <property type="entry name" value="GATase_2_dom"/>
</dbReference>
<dbReference type="PROSITE" id="PS51278">
    <property type="entry name" value="GATASE_TYPE_2"/>
    <property type="match status" value="1"/>
</dbReference>
<evidence type="ECO:0000259" key="2">
    <source>
        <dbReference type="PROSITE" id="PS51278"/>
    </source>
</evidence>
<accession>A0A087CCT2</accession>
<proteinExistence type="predicted"/>
<sequence length="181" mass="19728">MCVIITAEAGSMPSVIQLAAMSAINPDGAGIAWYDGTALHRYRNLDNNKTLGKILGDYRYFTSVPFLLHFRHATHGGIRETNTHPFHYEVDGERGYIAHNGVAEGYTSGLYGCDSRNVIQAWQGHAVDITTGEQGKFASISESGVIRWHNGQELVSGATGNILVSNHKWEKAVNLVLDEAA</sequence>
<evidence type="ECO:0000313" key="4">
    <source>
        <dbReference type="Proteomes" id="UP000029050"/>
    </source>
</evidence>
<dbReference type="STRING" id="218140.BPSY_1488"/>
<keyword evidence="4" id="KW-1185">Reference proteome</keyword>
<dbReference type="eggNOG" id="ENOG5031Y4Y">
    <property type="taxonomic scope" value="Bacteria"/>
</dbReference>
<dbReference type="Gene3D" id="3.60.20.10">
    <property type="entry name" value="Glutamine Phosphoribosylpyrophosphate, subunit 1, domain 1"/>
    <property type="match status" value="1"/>
</dbReference>
<keyword evidence="1" id="KW-0315">Glutamine amidotransferase</keyword>
<feature type="domain" description="Glutamine amidotransferase type-2" evidence="2">
    <location>
        <begin position="2"/>
        <end position="181"/>
    </location>
</feature>
<dbReference type="Proteomes" id="UP000029050">
    <property type="component" value="Unassembled WGS sequence"/>
</dbReference>
<comment type="caution">
    <text evidence="3">The sequence shown here is derived from an EMBL/GenBank/DDBJ whole genome shotgun (WGS) entry which is preliminary data.</text>
</comment>
<protein>
    <submittedName>
        <fullName evidence="3">DNA mismatch repair protein</fullName>
    </submittedName>
</protein>
<organism evidence="3 4">
    <name type="scientific">Bifidobacterium psychraerophilum</name>
    <dbReference type="NCBI Taxonomy" id="218140"/>
    <lineage>
        <taxon>Bacteria</taxon>
        <taxon>Bacillati</taxon>
        <taxon>Actinomycetota</taxon>
        <taxon>Actinomycetes</taxon>
        <taxon>Bifidobacteriales</taxon>
        <taxon>Bifidobacteriaceae</taxon>
        <taxon>Bifidobacterium</taxon>
    </lineage>
</organism>
<dbReference type="PANTHER" id="PTHR42824:SF1">
    <property type="entry name" value="GLUTAMINE AMIDOTRANSFERASE YAFJ-RELATED"/>
    <property type="match status" value="1"/>
</dbReference>
<dbReference type="AlphaFoldDB" id="A0A087CCT2"/>
<evidence type="ECO:0000256" key="1">
    <source>
        <dbReference type="ARBA" id="ARBA00022962"/>
    </source>
</evidence>
<name>A0A087CCT2_9BIFI</name>